<feature type="binding site" evidence="4">
    <location>
        <position position="117"/>
    </location>
    <ligand>
        <name>Mn(2+)</name>
        <dbReference type="ChEBI" id="CHEBI:29035"/>
        <label>1</label>
    </ligand>
</feature>
<dbReference type="CDD" id="cd11593">
    <property type="entry name" value="Agmatinase-like_2"/>
    <property type="match status" value="1"/>
</dbReference>
<feature type="binding site" evidence="4">
    <location>
        <position position="225"/>
    </location>
    <ligand>
        <name>Mn(2+)</name>
        <dbReference type="ChEBI" id="CHEBI:29035"/>
        <label>1</label>
    </ligand>
</feature>
<protein>
    <recommendedName>
        <fullName evidence="7">Agmatinase</fullName>
    </recommendedName>
</protein>
<dbReference type="InterPro" id="IPR006035">
    <property type="entry name" value="Ureohydrolase"/>
</dbReference>
<dbReference type="SUPFAM" id="SSF52768">
    <property type="entry name" value="Arginase/deacetylase"/>
    <property type="match status" value="1"/>
</dbReference>
<proteinExistence type="inferred from homology"/>
<dbReference type="PIRSF" id="PIRSF036979">
    <property type="entry name" value="Arginase"/>
    <property type="match status" value="1"/>
</dbReference>
<dbReference type="GO" id="GO:0046872">
    <property type="term" value="F:metal ion binding"/>
    <property type="evidence" value="ECO:0007669"/>
    <property type="project" value="UniProtKB-KW"/>
</dbReference>
<accession>A0A0G0WL82</accession>
<comment type="cofactor">
    <cofactor evidence="4">
        <name>Mn(2+)</name>
        <dbReference type="ChEBI" id="CHEBI:29035"/>
    </cofactor>
    <text evidence="4">Binds 2 manganese ions per subunit.</text>
</comment>
<evidence type="ECO:0000313" key="5">
    <source>
        <dbReference type="EMBL" id="KKS12842.1"/>
    </source>
</evidence>
<evidence type="ECO:0000313" key="6">
    <source>
        <dbReference type="Proteomes" id="UP000034753"/>
    </source>
</evidence>
<dbReference type="PATRIC" id="fig|1618429.3.peg.779"/>
<keyword evidence="2 4" id="KW-0479">Metal-binding</keyword>
<dbReference type="NCBIfam" id="TIGR01230">
    <property type="entry name" value="agmatinase"/>
    <property type="match status" value="1"/>
</dbReference>
<dbReference type="GO" id="GO:0033389">
    <property type="term" value="P:putrescine biosynthetic process from arginine, via agmatine"/>
    <property type="evidence" value="ECO:0007669"/>
    <property type="project" value="TreeGrafter"/>
</dbReference>
<dbReference type="Proteomes" id="UP000034753">
    <property type="component" value="Unassembled WGS sequence"/>
</dbReference>
<dbReference type="InterPro" id="IPR023696">
    <property type="entry name" value="Ureohydrolase_dom_sf"/>
</dbReference>
<dbReference type="AlphaFoldDB" id="A0A0G0WL82"/>
<dbReference type="EMBL" id="LCBN01000039">
    <property type="protein sequence ID" value="KKS12842.1"/>
    <property type="molecule type" value="Genomic_DNA"/>
</dbReference>
<dbReference type="InterPro" id="IPR005925">
    <property type="entry name" value="Agmatinase-rel"/>
</dbReference>
<sequence>MKLDPDIFYPRLNFALIDEKYTDFEKAKFVVVSATYEVSATYRGGCKDGPPAIISASQYIELYDDEINKETFKAGIHTLPDVIPALGAARDMVDRLYSVTKMLLKKKKVVCTLGGDHSVSIGVVKAYMEKYPGLSVLQFDAHSDTRDEYEGSKLSGATTMRRIHGMGVKITQVGLRSLSKEDMLFAKKENIKQYNASDLSNLANLSNLTDQILEGLGDKVYITFDVDFFDPSIMSATGTPEPGGPGWYDALTILKKVAQEREIVGFDVVELAPDLGPHACTFTAAKLVYKIMGYILAGKN</sequence>
<keyword evidence="4" id="KW-0464">Manganese</keyword>
<feature type="binding site" evidence="4">
    <location>
        <position position="227"/>
    </location>
    <ligand>
        <name>Mn(2+)</name>
        <dbReference type="ChEBI" id="CHEBI:29035"/>
        <label>1</label>
    </ligand>
</feature>
<dbReference type="Gene3D" id="3.40.800.10">
    <property type="entry name" value="Ureohydrolase domain"/>
    <property type="match status" value="1"/>
</dbReference>
<evidence type="ECO:0000256" key="3">
    <source>
        <dbReference type="ARBA" id="ARBA00022801"/>
    </source>
</evidence>
<dbReference type="PANTHER" id="PTHR11358">
    <property type="entry name" value="ARGINASE/AGMATINASE"/>
    <property type="match status" value="1"/>
</dbReference>
<comment type="similarity">
    <text evidence="1">Belongs to the arginase family. Agmatinase subfamily.</text>
</comment>
<keyword evidence="3" id="KW-0378">Hydrolase</keyword>
<dbReference type="PROSITE" id="PS51409">
    <property type="entry name" value="ARGINASE_2"/>
    <property type="match status" value="1"/>
</dbReference>
<gene>
    <name evidence="5" type="ORF">UU67_C0039G0003</name>
</gene>
<feature type="binding site" evidence="4">
    <location>
        <position position="144"/>
    </location>
    <ligand>
        <name>Mn(2+)</name>
        <dbReference type="ChEBI" id="CHEBI:29035"/>
        <label>1</label>
    </ligand>
</feature>
<feature type="binding site" evidence="4">
    <location>
        <position position="142"/>
    </location>
    <ligand>
        <name>Mn(2+)</name>
        <dbReference type="ChEBI" id="CHEBI:29035"/>
        <label>1</label>
    </ligand>
</feature>
<evidence type="ECO:0000256" key="2">
    <source>
        <dbReference type="ARBA" id="ARBA00022723"/>
    </source>
</evidence>
<name>A0A0G0WL82_9BACT</name>
<dbReference type="Pfam" id="PF00491">
    <property type="entry name" value="Arginase"/>
    <property type="match status" value="1"/>
</dbReference>
<reference evidence="5 6" key="1">
    <citation type="journal article" date="2015" name="Nature">
        <title>rRNA introns, odd ribosomes, and small enigmatic genomes across a large radiation of phyla.</title>
        <authorList>
            <person name="Brown C.T."/>
            <person name="Hug L.A."/>
            <person name="Thomas B.C."/>
            <person name="Sharon I."/>
            <person name="Castelle C.J."/>
            <person name="Singh A."/>
            <person name="Wilkins M.J."/>
            <person name="Williams K.H."/>
            <person name="Banfield J.F."/>
        </authorList>
    </citation>
    <scope>NUCLEOTIDE SEQUENCE [LARGE SCALE GENOMIC DNA]</scope>
</reference>
<dbReference type="GO" id="GO:0008783">
    <property type="term" value="F:agmatinase activity"/>
    <property type="evidence" value="ECO:0007669"/>
    <property type="project" value="TreeGrafter"/>
</dbReference>
<dbReference type="PANTHER" id="PTHR11358:SF26">
    <property type="entry name" value="GUANIDINO ACID HYDROLASE, MITOCHONDRIAL"/>
    <property type="match status" value="1"/>
</dbReference>
<comment type="caution">
    <text evidence="5">The sequence shown here is derived from an EMBL/GenBank/DDBJ whole genome shotgun (WGS) entry which is preliminary data.</text>
</comment>
<evidence type="ECO:0000256" key="1">
    <source>
        <dbReference type="ARBA" id="ARBA00009227"/>
    </source>
</evidence>
<evidence type="ECO:0000256" key="4">
    <source>
        <dbReference type="PIRSR" id="PIRSR036979-1"/>
    </source>
</evidence>
<organism evidence="5 6">
    <name type="scientific">Candidatus Daviesbacteria bacterium GW2011_GWB1_41_5</name>
    <dbReference type="NCBI Taxonomy" id="1618429"/>
    <lineage>
        <taxon>Bacteria</taxon>
        <taxon>Candidatus Daviesiibacteriota</taxon>
    </lineage>
</organism>
<evidence type="ECO:0008006" key="7">
    <source>
        <dbReference type="Google" id="ProtNLM"/>
    </source>
</evidence>
<feature type="binding site" evidence="4">
    <location>
        <position position="140"/>
    </location>
    <ligand>
        <name>Mn(2+)</name>
        <dbReference type="ChEBI" id="CHEBI:29035"/>
        <label>1</label>
    </ligand>
</feature>